<name>A0A918AQA7_9PSEU</name>
<dbReference type="InterPro" id="IPR001128">
    <property type="entry name" value="Cyt_P450"/>
</dbReference>
<comment type="similarity">
    <text evidence="1 7">Belongs to the cytochrome P450 family.</text>
</comment>
<keyword evidence="6 7" id="KW-0503">Monooxygenase</keyword>
<keyword evidence="3 7" id="KW-0479">Metal-binding</keyword>
<dbReference type="FunFam" id="1.10.630.10:FF:000018">
    <property type="entry name" value="Cytochrome P450 monooxygenase"/>
    <property type="match status" value="1"/>
</dbReference>
<dbReference type="AlphaFoldDB" id="A0A918AQA7"/>
<comment type="caution">
    <text evidence="9">The sequence shown here is derived from an EMBL/GenBank/DDBJ whole genome shotgun (WGS) entry which is preliminary data.</text>
</comment>
<dbReference type="GO" id="GO:0005506">
    <property type="term" value="F:iron ion binding"/>
    <property type="evidence" value="ECO:0007669"/>
    <property type="project" value="InterPro"/>
</dbReference>
<feature type="region of interest" description="Disordered" evidence="8">
    <location>
        <begin position="1"/>
        <end position="27"/>
    </location>
</feature>
<keyword evidence="5 7" id="KW-0408">Iron</keyword>
<proteinExistence type="inferred from homology"/>
<evidence type="ECO:0000256" key="5">
    <source>
        <dbReference type="ARBA" id="ARBA00023004"/>
    </source>
</evidence>
<organism evidence="9 10">
    <name type="scientific">Saccharothrix coeruleofusca</name>
    <dbReference type="NCBI Taxonomy" id="33919"/>
    <lineage>
        <taxon>Bacteria</taxon>
        <taxon>Bacillati</taxon>
        <taxon>Actinomycetota</taxon>
        <taxon>Actinomycetes</taxon>
        <taxon>Pseudonocardiales</taxon>
        <taxon>Pseudonocardiaceae</taxon>
        <taxon>Saccharothrix</taxon>
    </lineage>
</organism>
<evidence type="ECO:0000256" key="7">
    <source>
        <dbReference type="RuleBase" id="RU000461"/>
    </source>
</evidence>
<sequence>MRGGSATRDYRERTAPTQGEPQTMTSAPHENAEHALLLGGELSGYRHHQVEDTAREAGPVHLVEQPNRVRVHVVTVGLEPARALLADERLSKDAEGVAGVMRRHMAEAGVASNLSAIIGGSMVNSDPPDHARLRRPVAAVLTPRRVEGLRDRVTGITRELLDGLDPDHPTDVVAGMALPLPLTVICELLGVPAPDRAALAAWSSAMMTEVPERQEPASAAMVDYLAALVDDKRARPDEGLLSALAHGEHEGERLAPDEVLTTAVLMIAAGHETTTAAIGNTLAALLRTGQWSAVAAAPASVPDVVREGLRFDPPVRNVPHYLVREPVDLGGGATLPEGALAVVNLGSANRDPAAFGPDAHRFLPSRTRTARSHLSFGNGWHRCVGSALALMETAIAVREIVVRWPKARPAIPVDRMARHPHVVINGFAGVDVVLAG</sequence>
<keyword evidence="2 7" id="KW-0349">Heme</keyword>
<evidence type="ECO:0000256" key="1">
    <source>
        <dbReference type="ARBA" id="ARBA00010617"/>
    </source>
</evidence>
<evidence type="ECO:0000313" key="9">
    <source>
        <dbReference type="EMBL" id="GGP68633.1"/>
    </source>
</evidence>
<dbReference type="GO" id="GO:0020037">
    <property type="term" value="F:heme binding"/>
    <property type="evidence" value="ECO:0007669"/>
    <property type="project" value="InterPro"/>
</dbReference>
<dbReference type="GO" id="GO:0004497">
    <property type="term" value="F:monooxygenase activity"/>
    <property type="evidence" value="ECO:0007669"/>
    <property type="project" value="UniProtKB-KW"/>
</dbReference>
<dbReference type="Gene3D" id="1.10.630.10">
    <property type="entry name" value="Cytochrome P450"/>
    <property type="match status" value="1"/>
</dbReference>
<dbReference type="GO" id="GO:0016705">
    <property type="term" value="F:oxidoreductase activity, acting on paired donors, with incorporation or reduction of molecular oxygen"/>
    <property type="evidence" value="ECO:0007669"/>
    <property type="project" value="InterPro"/>
</dbReference>
<evidence type="ECO:0000256" key="3">
    <source>
        <dbReference type="ARBA" id="ARBA00022723"/>
    </source>
</evidence>
<dbReference type="PRINTS" id="PR00359">
    <property type="entry name" value="BP450"/>
</dbReference>
<dbReference type="InterPro" id="IPR036396">
    <property type="entry name" value="Cyt_P450_sf"/>
</dbReference>
<keyword evidence="4 7" id="KW-0560">Oxidoreductase</keyword>
<dbReference type="PANTHER" id="PTHR46696">
    <property type="entry name" value="P450, PUTATIVE (EUROFUNG)-RELATED"/>
    <property type="match status" value="1"/>
</dbReference>
<dbReference type="InterPro" id="IPR002397">
    <property type="entry name" value="Cyt_P450_B"/>
</dbReference>
<evidence type="ECO:0000313" key="10">
    <source>
        <dbReference type="Proteomes" id="UP000639606"/>
    </source>
</evidence>
<dbReference type="Proteomes" id="UP000639606">
    <property type="component" value="Unassembled WGS sequence"/>
</dbReference>
<dbReference type="PANTHER" id="PTHR46696:SF1">
    <property type="entry name" value="CYTOCHROME P450 YJIB-RELATED"/>
    <property type="match status" value="1"/>
</dbReference>
<gene>
    <name evidence="9" type="ORF">GCM10010185_46910</name>
</gene>
<protein>
    <submittedName>
        <fullName evidence="9">Cytochrome P450</fullName>
    </submittedName>
</protein>
<reference evidence="9" key="2">
    <citation type="submission" date="2020-09" db="EMBL/GenBank/DDBJ databases">
        <authorList>
            <person name="Sun Q."/>
            <person name="Ohkuma M."/>
        </authorList>
    </citation>
    <scope>NUCLEOTIDE SEQUENCE</scope>
    <source>
        <strain evidence="9">JCM 3313</strain>
    </source>
</reference>
<dbReference type="PRINTS" id="PR00385">
    <property type="entry name" value="P450"/>
</dbReference>
<dbReference type="SUPFAM" id="SSF48264">
    <property type="entry name" value="Cytochrome P450"/>
    <property type="match status" value="1"/>
</dbReference>
<evidence type="ECO:0000256" key="6">
    <source>
        <dbReference type="ARBA" id="ARBA00023033"/>
    </source>
</evidence>
<evidence type="ECO:0000256" key="2">
    <source>
        <dbReference type="ARBA" id="ARBA00022617"/>
    </source>
</evidence>
<dbReference type="InterPro" id="IPR017972">
    <property type="entry name" value="Cyt_P450_CS"/>
</dbReference>
<feature type="compositionally biased region" description="Polar residues" evidence="8">
    <location>
        <begin position="15"/>
        <end position="27"/>
    </location>
</feature>
<dbReference type="PROSITE" id="PS00086">
    <property type="entry name" value="CYTOCHROME_P450"/>
    <property type="match status" value="1"/>
</dbReference>
<keyword evidence="10" id="KW-1185">Reference proteome</keyword>
<evidence type="ECO:0000256" key="8">
    <source>
        <dbReference type="SAM" id="MobiDB-lite"/>
    </source>
</evidence>
<dbReference type="Pfam" id="PF00067">
    <property type="entry name" value="p450"/>
    <property type="match status" value="1"/>
</dbReference>
<evidence type="ECO:0000256" key="4">
    <source>
        <dbReference type="ARBA" id="ARBA00023002"/>
    </source>
</evidence>
<dbReference type="EMBL" id="BMRG01000010">
    <property type="protein sequence ID" value="GGP68633.1"/>
    <property type="molecule type" value="Genomic_DNA"/>
</dbReference>
<reference evidence="9" key="1">
    <citation type="journal article" date="2014" name="Int. J. Syst. Evol. Microbiol.">
        <title>Complete genome sequence of Corynebacterium casei LMG S-19264T (=DSM 44701T), isolated from a smear-ripened cheese.</title>
        <authorList>
            <consortium name="US DOE Joint Genome Institute (JGI-PGF)"/>
            <person name="Walter F."/>
            <person name="Albersmeier A."/>
            <person name="Kalinowski J."/>
            <person name="Ruckert C."/>
        </authorList>
    </citation>
    <scope>NUCLEOTIDE SEQUENCE</scope>
    <source>
        <strain evidence="9">JCM 3313</strain>
    </source>
</reference>
<accession>A0A918AQA7</accession>